<dbReference type="SUPFAM" id="SSF47413">
    <property type="entry name" value="lambda repressor-like DNA-binding domains"/>
    <property type="match status" value="1"/>
</dbReference>
<keyword evidence="1" id="KW-0238">DNA-binding</keyword>
<dbReference type="AlphaFoldDB" id="A0A917C9D0"/>
<evidence type="ECO:0000256" key="1">
    <source>
        <dbReference type="ARBA" id="ARBA00023125"/>
    </source>
</evidence>
<proteinExistence type="predicted"/>
<dbReference type="InterPro" id="IPR013430">
    <property type="entry name" value="Toxin_antidote_HigA"/>
</dbReference>
<sequence>MSRIKTHPGEVLREEFMEPLELSAGKIAKAIGVPRDRIEKISREQKGVSADTALRLSKLFGTSPDFWMNLQSAYELSVARSENDFENIHMLECLQDDEPRVQ</sequence>
<dbReference type="Pfam" id="PF01381">
    <property type="entry name" value="HTH_3"/>
    <property type="match status" value="1"/>
</dbReference>
<dbReference type="GO" id="GO:0003677">
    <property type="term" value="F:DNA binding"/>
    <property type="evidence" value="ECO:0007669"/>
    <property type="project" value="UniProtKB-KW"/>
</dbReference>
<dbReference type="PROSITE" id="PS50943">
    <property type="entry name" value="HTH_CROC1"/>
    <property type="match status" value="1"/>
</dbReference>
<evidence type="ECO:0000313" key="4">
    <source>
        <dbReference type="Proteomes" id="UP000632498"/>
    </source>
</evidence>
<comment type="caution">
    <text evidence="3">The sequence shown here is derived from an EMBL/GenBank/DDBJ whole genome shotgun (WGS) entry which is preliminary data.</text>
</comment>
<reference evidence="3" key="1">
    <citation type="journal article" date="2014" name="Int. J. Syst. Evol. Microbiol.">
        <title>Complete genome sequence of Corynebacterium casei LMG S-19264T (=DSM 44701T), isolated from a smear-ripened cheese.</title>
        <authorList>
            <consortium name="US DOE Joint Genome Institute (JGI-PGF)"/>
            <person name="Walter F."/>
            <person name="Albersmeier A."/>
            <person name="Kalinowski J."/>
            <person name="Ruckert C."/>
        </authorList>
    </citation>
    <scope>NUCLEOTIDE SEQUENCE</scope>
    <source>
        <strain evidence="3">CGMCC 1.15254</strain>
    </source>
</reference>
<dbReference type="EMBL" id="BMHV01000043">
    <property type="protein sequence ID" value="GGF76007.1"/>
    <property type="molecule type" value="Genomic_DNA"/>
</dbReference>
<evidence type="ECO:0000313" key="3">
    <source>
        <dbReference type="EMBL" id="GGF76007.1"/>
    </source>
</evidence>
<dbReference type="InterPro" id="IPR010982">
    <property type="entry name" value="Lambda_DNA-bd_dom_sf"/>
</dbReference>
<protein>
    <submittedName>
        <fullName evidence="3">Transcriptional regulator</fullName>
    </submittedName>
</protein>
<keyword evidence="4" id="KW-1185">Reference proteome</keyword>
<accession>A0A917C9D0</accession>
<name>A0A917C9D0_9PROT</name>
<dbReference type="Gene3D" id="1.10.260.40">
    <property type="entry name" value="lambda repressor-like DNA-binding domains"/>
    <property type="match status" value="1"/>
</dbReference>
<dbReference type="SMART" id="SM00530">
    <property type="entry name" value="HTH_XRE"/>
    <property type="match status" value="1"/>
</dbReference>
<dbReference type="NCBIfam" id="TIGR02607">
    <property type="entry name" value="antidote_HigA"/>
    <property type="match status" value="1"/>
</dbReference>
<dbReference type="PANTHER" id="PTHR36924:SF1">
    <property type="entry name" value="ANTITOXIN HIGA-1"/>
    <property type="match status" value="1"/>
</dbReference>
<dbReference type="InterPro" id="IPR001387">
    <property type="entry name" value="Cro/C1-type_HTH"/>
</dbReference>
<feature type="domain" description="HTH cro/C1-type" evidence="2">
    <location>
        <begin position="28"/>
        <end position="67"/>
    </location>
</feature>
<evidence type="ECO:0000259" key="2">
    <source>
        <dbReference type="PROSITE" id="PS50943"/>
    </source>
</evidence>
<dbReference type="Proteomes" id="UP000632498">
    <property type="component" value="Unassembled WGS sequence"/>
</dbReference>
<dbReference type="RefSeq" id="WP_188667156.1">
    <property type="nucleotide sequence ID" value="NZ_BMHV01000043.1"/>
</dbReference>
<organism evidence="3 4">
    <name type="scientific">Terasakiella brassicae</name>
    <dbReference type="NCBI Taxonomy" id="1634917"/>
    <lineage>
        <taxon>Bacteria</taxon>
        <taxon>Pseudomonadati</taxon>
        <taxon>Pseudomonadota</taxon>
        <taxon>Alphaproteobacteria</taxon>
        <taxon>Rhodospirillales</taxon>
        <taxon>Terasakiellaceae</taxon>
        <taxon>Terasakiella</taxon>
    </lineage>
</organism>
<dbReference type="PANTHER" id="PTHR36924">
    <property type="entry name" value="ANTITOXIN HIGA-1"/>
    <property type="match status" value="1"/>
</dbReference>
<reference evidence="3" key="2">
    <citation type="submission" date="2020-09" db="EMBL/GenBank/DDBJ databases">
        <authorList>
            <person name="Sun Q."/>
            <person name="Zhou Y."/>
        </authorList>
    </citation>
    <scope>NUCLEOTIDE SEQUENCE</scope>
    <source>
        <strain evidence="3">CGMCC 1.15254</strain>
    </source>
</reference>
<gene>
    <name evidence="3" type="ORF">GCM10011332_32460</name>
</gene>